<protein>
    <recommendedName>
        <fullName evidence="3">PRC-barrel domain-containing protein</fullName>
    </recommendedName>
</protein>
<evidence type="ECO:0000313" key="2">
    <source>
        <dbReference type="Proteomes" id="UP000199054"/>
    </source>
</evidence>
<keyword evidence="2" id="KW-1185">Reference proteome</keyword>
<proteinExistence type="predicted"/>
<dbReference type="EMBL" id="FODE01000049">
    <property type="protein sequence ID" value="SEO23349.1"/>
    <property type="molecule type" value="Genomic_DNA"/>
</dbReference>
<evidence type="ECO:0008006" key="3">
    <source>
        <dbReference type="Google" id="ProtNLM"/>
    </source>
</evidence>
<accession>A0A1H8N1G3</accession>
<organism evidence="1 2">
    <name type="scientific">Paracoccus alcaliphilus</name>
    <dbReference type="NCBI Taxonomy" id="34002"/>
    <lineage>
        <taxon>Bacteria</taxon>
        <taxon>Pseudomonadati</taxon>
        <taxon>Pseudomonadota</taxon>
        <taxon>Alphaproteobacteria</taxon>
        <taxon>Rhodobacterales</taxon>
        <taxon>Paracoccaceae</taxon>
        <taxon>Paracoccus</taxon>
    </lineage>
</organism>
<dbReference type="RefSeq" id="WP_276325907.1">
    <property type="nucleotide sequence ID" value="NZ_FODE01000049.1"/>
</dbReference>
<dbReference type="AlphaFoldDB" id="A0A1H8N1G3"/>
<dbReference type="STRING" id="34002.SAMN04489859_104924"/>
<reference evidence="1 2" key="1">
    <citation type="submission" date="2016-10" db="EMBL/GenBank/DDBJ databases">
        <authorList>
            <person name="de Groot N.N."/>
        </authorList>
    </citation>
    <scope>NUCLEOTIDE SEQUENCE [LARGE SCALE GENOMIC DNA]</scope>
    <source>
        <strain evidence="1 2">DSM 8512</strain>
    </source>
</reference>
<dbReference type="Proteomes" id="UP000199054">
    <property type="component" value="Unassembled WGS sequence"/>
</dbReference>
<evidence type="ECO:0000313" key="1">
    <source>
        <dbReference type="EMBL" id="SEO23349.1"/>
    </source>
</evidence>
<name>A0A1H8N1G3_9RHOB</name>
<gene>
    <name evidence="1" type="ORF">SAMN04489859_104924</name>
</gene>
<sequence length="42" mass="4527">MDLLNHPRPQPCDLNEATLNGAKVYGPDNETIGSVSHVHGTQ</sequence>